<keyword evidence="2" id="KW-1185">Reference proteome</keyword>
<dbReference type="STRING" id="1784.VC42_23570"/>
<dbReference type="EMBL" id="MZZM01000026">
    <property type="protein sequence ID" value="ORJ57342.1"/>
    <property type="molecule type" value="Genomic_DNA"/>
</dbReference>
<dbReference type="AlphaFoldDB" id="A0A1X0XWT3"/>
<protein>
    <recommendedName>
        <fullName evidence="3">SnoaL-like domain-containing protein</fullName>
    </recommendedName>
</protein>
<organism evidence="1 2">
    <name type="scientific">Mycobacterium simiae</name>
    <name type="common">Mycobacterium habana</name>
    <dbReference type="NCBI Taxonomy" id="1784"/>
    <lineage>
        <taxon>Bacteria</taxon>
        <taxon>Bacillati</taxon>
        <taxon>Actinomycetota</taxon>
        <taxon>Actinomycetes</taxon>
        <taxon>Mycobacteriales</taxon>
        <taxon>Mycobacteriaceae</taxon>
        <taxon>Mycobacterium</taxon>
        <taxon>Mycobacterium simiae complex</taxon>
    </lineage>
</organism>
<dbReference type="Proteomes" id="UP000193040">
    <property type="component" value="Unassembled WGS sequence"/>
</dbReference>
<name>A0A1X0XWT3_MYCSI</name>
<evidence type="ECO:0008006" key="3">
    <source>
        <dbReference type="Google" id="ProtNLM"/>
    </source>
</evidence>
<gene>
    <name evidence="1" type="ORF">B5M45_22575</name>
</gene>
<evidence type="ECO:0000313" key="1">
    <source>
        <dbReference type="EMBL" id="ORJ57342.1"/>
    </source>
</evidence>
<accession>A0A1X0XWT3</accession>
<sequence length="157" mass="17863">MTASFNRPLRPVHWKNIATGADLVIRPSFGDALRELLFCSHRSVADVMDAFFAQEYEHRDNGKTYSRDEFASFCALERAQIAHGNVVTVEEFRFWNRYATRLVLEANKTDGSEHHVEINAIGQYAIDGRLLKLSQARFRVPSAEYSMAVKLKSQPVA</sequence>
<dbReference type="RefSeq" id="WP_084952732.1">
    <property type="nucleotide sequence ID" value="NZ_MZZM01000026.1"/>
</dbReference>
<comment type="caution">
    <text evidence="1">The sequence shown here is derived from an EMBL/GenBank/DDBJ whole genome shotgun (WGS) entry which is preliminary data.</text>
</comment>
<evidence type="ECO:0000313" key="2">
    <source>
        <dbReference type="Proteomes" id="UP000193040"/>
    </source>
</evidence>
<reference evidence="1 2" key="1">
    <citation type="submission" date="2017-03" db="EMBL/GenBank/DDBJ databases">
        <title>Genomic insights into Mycobacterium simiae human colonization.</title>
        <authorList>
            <person name="Steffani J.L."/>
            <person name="Brunck M.E."/>
            <person name="Cruz E."/>
            <person name="Montiel R."/>
            <person name="Barona F."/>
        </authorList>
    </citation>
    <scope>NUCLEOTIDE SEQUENCE [LARGE SCALE GENOMIC DNA]</scope>
    <source>
        <strain evidence="1 2">MsiGto</strain>
    </source>
</reference>
<proteinExistence type="predicted"/>